<evidence type="ECO:0000313" key="2">
    <source>
        <dbReference type="Proteomes" id="UP000178155"/>
    </source>
</evidence>
<proteinExistence type="predicted"/>
<evidence type="ECO:0000313" key="1">
    <source>
        <dbReference type="EMBL" id="OGN33144.1"/>
    </source>
</evidence>
<dbReference type="AlphaFoldDB" id="A0A1F8H6A0"/>
<accession>A0A1F8H6A0</accession>
<dbReference type="EMBL" id="MGKW01000037">
    <property type="protein sequence ID" value="OGN33144.1"/>
    <property type="molecule type" value="Genomic_DNA"/>
</dbReference>
<comment type="caution">
    <text evidence="1">The sequence shown here is derived from an EMBL/GenBank/DDBJ whole genome shotgun (WGS) entry which is preliminary data.</text>
</comment>
<reference evidence="1 2" key="1">
    <citation type="journal article" date="2016" name="Nat. Commun.">
        <title>Thousands of microbial genomes shed light on interconnected biogeochemical processes in an aquifer system.</title>
        <authorList>
            <person name="Anantharaman K."/>
            <person name="Brown C.T."/>
            <person name="Hug L.A."/>
            <person name="Sharon I."/>
            <person name="Castelle C.J."/>
            <person name="Probst A.J."/>
            <person name="Thomas B.C."/>
            <person name="Singh A."/>
            <person name="Wilkins M.J."/>
            <person name="Karaoz U."/>
            <person name="Brodie E.L."/>
            <person name="Williams K.H."/>
            <person name="Hubbard S.S."/>
            <person name="Banfield J.F."/>
        </authorList>
    </citation>
    <scope>NUCLEOTIDE SEQUENCE [LARGE SCALE GENOMIC DNA]</scope>
</reference>
<gene>
    <name evidence="1" type="ORF">A3I39_02635</name>
</gene>
<name>A0A1F8H6A0_9BACT</name>
<dbReference type="Proteomes" id="UP000178155">
    <property type="component" value="Unassembled WGS sequence"/>
</dbReference>
<sequence length="67" mass="7808">MNTMAITIKPSVRKGKFVVEMDANRLEKLASMFGMYNPDFLDSLERAERDVKAGRVYKLRSLRDLRK</sequence>
<organism evidence="1 2">
    <name type="scientific">Candidatus Yanofskybacteria bacterium RIFCSPLOWO2_02_FULL_47_9b</name>
    <dbReference type="NCBI Taxonomy" id="1802708"/>
    <lineage>
        <taxon>Bacteria</taxon>
        <taxon>Candidatus Yanofskyibacteriota</taxon>
    </lineage>
</organism>
<protein>
    <submittedName>
        <fullName evidence="1">Uncharacterized protein</fullName>
    </submittedName>
</protein>